<evidence type="ECO:0000313" key="8">
    <source>
        <dbReference type="Proteomes" id="UP001064933"/>
    </source>
</evidence>
<keyword evidence="4 6" id="KW-0472">Membrane</keyword>
<evidence type="ECO:0000256" key="4">
    <source>
        <dbReference type="ARBA" id="ARBA00023136"/>
    </source>
</evidence>
<feature type="transmembrane region" description="Helical" evidence="6">
    <location>
        <begin position="392"/>
        <end position="412"/>
    </location>
</feature>
<feature type="transmembrane region" description="Helical" evidence="6">
    <location>
        <begin position="124"/>
        <end position="145"/>
    </location>
</feature>
<feature type="transmembrane region" description="Helical" evidence="6">
    <location>
        <begin position="313"/>
        <end position="333"/>
    </location>
</feature>
<feature type="transmembrane region" description="Helical" evidence="6">
    <location>
        <begin position="230"/>
        <end position="252"/>
    </location>
</feature>
<feature type="region of interest" description="Disordered" evidence="5">
    <location>
        <begin position="1"/>
        <end position="21"/>
    </location>
</feature>
<proteinExistence type="predicted"/>
<organism evidence="7 8">
    <name type="scientific">Roseateles amylovorans</name>
    <dbReference type="NCBI Taxonomy" id="2978473"/>
    <lineage>
        <taxon>Bacteria</taxon>
        <taxon>Pseudomonadati</taxon>
        <taxon>Pseudomonadota</taxon>
        <taxon>Betaproteobacteria</taxon>
        <taxon>Burkholderiales</taxon>
        <taxon>Sphaerotilaceae</taxon>
        <taxon>Roseateles</taxon>
    </lineage>
</organism>
<dbReference type="PANTHER" id="PTHR11785:SF512">
    <property type="entry name" value="SOBREMESA, ISOFORM B"/>
    <property type="match status" value="1"/>
</dbReference>
<feature type="transmembrane region" description="Helical" evidence="6">
    <location>
        <begin position="449"/>
        <end position="468"/>
    </location>
</feature>
<dbReference type="Proteomes" id="UP001064933">
    <property type="component" value="Chromosome"/>
</dbReference>
<evidence type="ECO:0000256" key="5">
    <source>
        <dbReference type="SAM" id="MobiDB-lite"/>
    </source>
</evidence>
<dbReference type="InterPro" id="IPR050598">
    <property type="entry name" value="AminoAcid_Transporter"/>
</dbReference>
<reference evidence="7" key="1">
    <citation type="submission" date="2022-10" db="EMBL/GenBank/DDBJ databases">
        <title>Characterization and whole genome sequencing of a new Roseateles species, isolated from fresh water.</title>
        <authorList>
            <person name="Guliayeva D.Y."/>
            <person name="Akhremchuk A.E."/>
            <person name="Sikolenko M.A."/>
            <person name="Valentovich L.N."/>
            <person name="Sidarenka A.V."/>
        </authorList>
    </citation>
    <scope>NUCLEOTIDE SEQUENCE</scope>
    <source>
        <strain evidence="7">BIM B-1768</strain>
    </source>
</reference>
<dbReference type="EMBL" id="CP104562">
    <property type="protein sequence ID" value="UXH76652.1"/>
    <property type="molecule type" value="Genomic_DNA"/>
</dbReference>
<evidence type="ECO:0000256" key="6">
    <source>
        <dbReference type="SAM" id="Phobius"/>
    </source>
</evidence>
<accession>A0ABY6AVE5</accession>
<feature type="transmembrane region" description="Helical" evidence="6">
    <location>
        <begin position="80"/>
        <end position="103"/>
    </location>
</feature>
<name>A0ABY6AVE5_9BURK</name>
<feature type="transmembrane region" description="Helical" evidence="6">
    <location>
        <begin position="424"/>
        <end position="443"/>
    </location>
</feature>
<feature type="transmembrane region" description="Helical" evidence="6">
    <location>
        <begin position="165"/>
        <end position="183"/>
    </location>
</feature>
<evidence type="ECO:0000256" key="3">
    <source>
        <dbReference type="ARBA" id="ARBA00022989"/>
    </source>
</evidence>
<dbReference type="PANTHER" id="PTHR11785">
    <property type="entry name" value="AMINO ACID TRANSPORTER"/>
    <property type="match status" value="1"/>
</dbReference>
<keyword evidence="8" id="KW-1185">Reference proteome</keyword>
<dbReference type="Pfam" id="PF13520">
    <property type="entry name" value="AA_permease_2"/>
    <property type="match status" value="1"/>
</dbReference>
<evidence type="ECO:0000256" key="2">
    <source>
        <dbReference type="ARBA" id="ARBA00022692"/>
    </source>
</evidence>
<feature type="transmembrane region" description="Helical" evidence="6">
    <location>
        <begin position="363"/>
        <end position="386"/>
    </location>
</feature>
<gene>
    <name evidence="7" type="ORF">N4261_16585</name>
</gene>
<dbReference type="InterPro" id="IPR002293">
    <property type="entry name" value="AA/rel_permease1"/>
</dbReference>
<dbReference type="RefSeq" id="WP_261756387.1">
    <property type="nucleotide sequence ID" value="NZ_CP104562.2"/>
</dbReference>
<feature type="transmembrane region" description="Helical" evidence="6">
    <location>
        <begin position="264"/>
        <end position="283"/>
    </location>
</feature>
<protein>
    <submittedName>
        <fullName evidence="7">APC family permease</fullName>
    </submittedName>
</protein>
<sequence>MTASAHDSSASTSPSALSSTSTSTLAPAATAAEPTASQPQRILDVRHAVALCVGMVVGAGIFKTSPMVAQALSTPEQLYLAWALGGVLSVIGGLCFAELAAAFPDAGGDYHFLRRAYGHRLGFLFAWSRFAVIHTGSMALLGFVFGDYLAQVVDLSPWLGPYASAWMAGGLIVLLTGLNLMGVQVGLGTQLGLTSLVLGGLLLLGLGAGSQQWLGHPPALPQTGAAVPDWGMAMVFVFLAYGGWSDAATLSAEMKDERRGIVRALMLGLGLVMGLYLLANWAYVRVLGLSGLAASQAPAADLMRVAFGRGAELVMVGVVTLTALSVMNAILIAGPRTTYAAARDLAAEWRLARWNAQRGTPSVAVVATSVVALVLVAFGAVTRGGFSTMVDYLSPVYWFFLTLSGLAVIVLRRREPERPRPFRVPLYPWLPLLFSGCSAYVLWSSLVYVKAGAVVGVVVLAVGAAMLWGHGRVRARRPDTPSGA</sequence>
<evidence type="ECO:0000256" key="1">
    <source>
        <dbReference type="ARBA" id="ARBA00004141"/>
    </source>
</evidence>
<comment type="subcellular location">
    <subcellularLocation>
        <location evidence="1">Membrane</location>
        <topology evidence="1">Multi-pass membrane protein</topology>
    </subcellularLocation>
</comment>
<keyword evidence="2 6" id="KW-0812">Transmembrane</keyword>
<dbReference type="Gene3D" id="1.20.1740.10">
    <property type="entry name" value="Amino acid/polyamine transporter I"/>
    <property type="match status" value="1"/>
</dbReference>
<feature type="transmembrane region" description="Helical" evidence="6">
    <location>
        <begin position="48"/>
        <end position="68"/>
    </location>
</feature>
<keyword evidence="3 6" id="KW-1133">Transmembrane helix</keyword>
<evidence type="ECO:0000313" key="7">
    <source>
        <dbReference type="EMBL" id="UXH76652.1"/>
    </source>
</evidence>
<dbReference type="PIRSF" id="PIRSF006060">
    <property type="entry name" value="AA_transporter"/>
    <property type="match status" value="1"/>
</dbReference>
<feature type="transmembrane region" description="Helical" evidence="6">
    <location>
        <begin position="190"/>
        <end position="210"/>
    </location>
</feature>